<keyword evidence="3" id="KW-0460">Magnesium</keyword>
<evidence type="ECO:0000256" key="3">
    <source>
        <dbReference type="ARBA" id="ARBA00022842"/>
    </source>
</evidence>
<dbReference type="GO" id="GO:0000287">
    <property type="term" value="F:magnesium ion binding"/>
    <property type="evidence" value="ECO:0007669"/>
    <property type="project" value="TreeGrafter"/>
</dbReference>
<dbReference type="GO" id="GO:0008815">
    <property type="term" value="F:citrate (pro-3S)-lyase activity"/>
    <property type="evidence" value="ECO:0007669"/>
    <property type="project" value="UniProtKB-EC"/>
</dbReference>
<evidence type="ECO:0000256" key="1">
    <source>
        <dbReference type="ARBA" id="ARBA00001946"/>
    </source>
</evidence>
<dbReference type="EC" id="4.1.3.6" evidence="4"/>
<accession>A0A1W1BVZ5</accession>
<keyword evidence="2" id="KW-0479">Metal-binding</keyword>
<dbReference type="PIRSF" id="PIRSF015582">
    <property type="entry name" value="Cit_lyase_B"/>
    <property type="match status" value="1"/>
</dbReference>
<evidence type="ECO:0000256" key="2">
    <source>
        <dbReference type="ARBA" id="ARBA00022723"/>
    </source>
</evidence>
<reference evidence="4" key="1">
    <citation type="submission" date="2016-10" db="EMBL/GenBank/DDBJ databases">
        <authorList>
            <person name="de Groot N.N."/>
        </authorList>
    </citation>
    <scope>NUCLEOTIDE SEQUENCE</scope>
</reference>
<dbReference type="Gene3D" id="3.20.20.60">
    <property type="entry name" value="Phosphoenolpyruvate-binding domains"/>
    <property type="match status" value="1"/>
</dbReference>
<dbReference type="PANTHER" id="PTHR32308">
    <property type="entry name" value="LYASE BETA SUBUNIT, PUTATIVE (AFU_ORTHOLOGUE AFUA_4G13030)-RELATED"/>
    <property type="match status" value="1"/>
</dbReference>
<name>A0A1W1BVZ5_9ZZZZ</name>
<dbReference type="InterPro" id="IPR011206">
    <property type="entry name" value="Citrate_lyase_beta/mcl1/mcl2"/>
</dbReference>
<gene>
    <name evidence="4" type="ORF">MNB_SV-9-687</name>
</gene>
<dbReference type="EMBL" id="FPHG01000033">
    <property type="protein sequence ID" value="SFV57637.1"/>
    <property type="molecule type" value="Genomic_DNA"/>
</dbReference>
<organism evidence="4">
    <name type="scientific">hydrothermal vent metagenome</name>
    <dbReference type="NCBI Taxonomy" id="652676"/>
    <lineage>
        <taxon>unclassified sequences</taxon>
        <taxon>metagenomes</taxon>
        <taxon>ecological metagenomes</taxon>
    </lineage>
</organism>
<proteinExistence type="predicted"/>
<keyword evidence="4" id="KW-0456">Lyase</keyword>
<sequence>MRKIDYYELGATLYIPIMHKNLELILKKEKYPYLKSVVICLEDSTALSDMPSGMRRLREIVENFQITDLKVFIRPRDIKNFREILQFKDIQRIDGFALAKFDTDNIAEYLSIFIQQNHFYIMPILETQDVFNTLKLQDIFKELTPFKEKILVVRIGGEDILSMLGMMRDCDKSIYEVMPLYLVLSTIINIFKPNGFEVSSPVNACFKNENTLLRELEGDREHQLFNKTCIHPEQAYIIQESYRVSIDDYKVAVKLIEEDRAIFSENGRMYEKSTHSNWAKSIIRRYKNYGVIDAK</sequence>
<dbReference type="Pfam" id="PF15617">
    <property type="entry name" value="C-C_Bond_Lyase"/>
    <property type="match status" value="1"/>
</dbReference>
<dbReference type="SUPFAM" id="SSF51621">
    <property type="entry name" value="Phosphoenolpyruvate/pyruvate domain"/>
    <property type="match status" value="1"/>
</dbReference>
<dbReference type="GO" id="GO:0006107">
    <property type="term" value="P:oxaloacetate metabolic process"/>
    <property type="evidence" value="ECO:0007669"/>
    <property type="project" value="TreeGrafter"/>
</dbReference>
<dbReference type="AlphaFoldDB" id="A0A1W1BVZ5"/>
<dbReference type="InterPro" id="IPR040442">
    <property type="entry name" value="Pyrv_kinase-like_dom_sf"/>
</dbReference>
<comment type="cofactor">
    <cofactor evidence="1">
        <name>Mg(2+)</name>
        <dbReference type="ChEBI" id="CHEBI:18420"/>
    </cofactor>
</comment>
<protein>
    <submittedName>
        <fullName evidence="4">Citrate lyase beta chain</fullName>
        <ecNumber evidence="4">4.1.3.6</ecNumber>
    </submittedName>
</protein>
<dbReference type="InterPro" id="IPR039480">
    <property type="entry name" value="C-C_Bond_Lyase-like"/>
</dbReference>
<dbReference type="PANTHER" id="PTHR32308:SF10">
    <property type="entry name" value="CITRATE LYASE SUBUNIT BETA"/>
    <property type="match status" value="1"/>
</dbReference>
<dbReference type="InterPro" id="IPR015813">
    <property type="entry name" value="Pyrv/PenolPyrv_kinase-like_dom"/>
</dbReference>
<evidence type="ECO:0000313" key="4">
    <source>
        <dbReference type="EMBL" id="SFV57637.1"/>
    </source>
</evidence>